<feature type="chain" id="PRO_5040309054" description="Amine oxidase" evidence="10">
    <location>
        <begin position="29"/>
        <end position="698"/>
    </location>
</feature>
<dbReference type="GO" id="GO:0005886">
    <property type="term" value="C:plasma membrane"/>
    <property type="evidence" value="ECO:0007669"/>
    <property type="project" value="TreeGrafter"/>
</dbReference>
<comment type="similarity">
    <text evidence="2 9">Belongs to the copper/topaquinone oxidase family.</text>
</comment>
<dbReference type="Proteomes" id="UP000799764">
    <property type="component" value="Unassembled WGS sequence"/>
</dbReference>
<dbReference type="InterPro" id="IPR015798">
    <property type="entry name" value="Cu_amine_oxidase_C"/>
</dbReference>
<dbReference type="InterPro" id="IPR016182">
    <property type="entry name" value="Cu_amine_oxidase_N-reg"/>
</dbReference>
<dbReference type="Gene3D" id="3.10.450.40">
    <property type="match status" value="2"/>
</dbReference>
<dbReference type="GO" id="GO:0008131">
    <property type="term" value="F:primary methylamine oxidase activity"/>
    <property type="evidence" value="ECO:0007669"/>
    <property type="project" value="InterPro"/>
</dbReference>
<dbReference type="SUPFAM" id="SSF49998">
    <property type="entry name" value="Amine oxidase catalytic domain"/>
    <property type="match status" value="1"/>
</dbReference>
<dbReference type="InterPro" id="IPR015328">
    <property type="entry name" value="DUF1965"/>
</dbReference>
<dbReference type="EMBL" id="MU001495">
    <property type="protein sequence ID" value="KAF2448796.1"/>
    <property type="molecule type" value="Genomic_DNA"/>
</dbReference>
<evidence type="ECO:0000256" key="7">
    <source>
        <dbReference type="PIRSR" id="PIRSR600269-50"/>
    </source>
</evidence>
<keyword evidence="3 9" id="KW-0479">Metal-binding</keyword>
<evidence type="ECO:0000256" key="9">
    <source>
        <dbReference type="RuleBase" id="RU000672"/>
    </source>
</evidence>
<keyword evidence="6 9" id="KW-0186">Copper</keyword>
<evidence type="ECO:0000256" key="5">
    <source>
        <dbReference type="ARBA" id="ARBA00023002"/>
    </source>
</evidence>
<dbReference type="PRINTS" id="PR00766">
    <property type="entry name" value="CUDAOXIDASE"/>
</dbReference>
<evidence type="ECO:0000313" key="14">
    <source>
        <dbReference type="Proteomes" id="UP000799764"/>
    </source>
</evidence>
<dbReference type="InterPro" id="IPR036460">
    <property type="entry name" value="Cu_amine_oxidase_C_sf"/>
</dbReference>
<evidence type="ECO:0000256" key="10">
    <source>
        <dbReference type="SAM" id="SignalP"/>
    </source>
</evidence>
<evidence type="ECO:0000256" key="8">
    <source>
        <dbReference type="PIRSR" id="PIRSR600269-51"/>
    </source>
</evidence>
<sequence length="698" mass="77586">MKYFTLATALSIATFFQISVQNSTQCSSDQPTTYAPHKNIWRPLSAGEQIAVSELVTQKLGVNTNLPPKLGVGGITLLQPNKSIALSFIDNNEKEPSRFARATVLFTTKDGPPYRQEYFVGPLPATNATPVVPLTFPFNNEKPGKSRSPYLYAVNSTDGWIASLSDEIANITNQIWNSTIVEGGVAPRLGNIIWEDDGTQSLWITLYGPSSSGFDSTTLLPLGVFFKVVIASSQWQDWKIDGWYYRGVYYKSTEDFQDAIYASTFDKPVPNVDGTWTSTDKQGELPLDDLPPPITVSEGSSRFSLDEKENFVSWMGFGFYLVTSPELGLALFDIRFKNQRIIYELALQEALAHYAGSDPVLSETLYFDSFGGMGNSMVSLVKGHDCPSHATYMDAAVPDAICMFEADANYPIRRHFAFGQNYTSSARNIVFTVRWIATVGNYDYLFDYNFFYDGAIEVSVRASGYISAAYFAENDDYGFKIHDSLSGALHDHVMTFKVDLDILGRENSVQKVEVVPATVEYPWSGGKARNTMKLEKSFITHEDKSGIPWAPNDAAIYAIVNKGSPNKYGEYPGYRVKRAAGATHLTIADSSNAGRAIHFATADLFVTQQKDSEPRASDWINTYDVENPLVDFSQFLDGESLEQEDLVLWFNLGMHHVPHTGDLPNTLMTSAHSAMRLEPINYLMNDPSVQTSQQEEST</sequence>
<keyword evidence="5 9" id="KW-0560">Oxidoreductase</keyword>
<evidence type="ECO:0000259" key="11">
    <source>
        <dbReference type="Pfam" id="PF01179"/>
    </source>
</evidence>
<dbReference type="GO" id="GO:0009308">
    <property type="term" value="P:amine metabolic process"/>
    <property type="evidence" value="ECO:0007669"/>
    <property type="project" value="UniProtKB-UniRule"/>
</dbReference>
<dbReference type="GO" id="GO:0048038">
    <property type="term" value="F:quinone binding"/>
    <property type="evidence" value="ECO:0007669"/>
    <property type="project" value="InterPro"/>
</dbReference>
<dbReference type="PANTHER" id="PTHR10638:SF20">
    <property type="entry name" value="AMINE OXIDASE"/>
    <property type="match status" value="1"/>
</dbReference>
<evidence type="ECO:0000256" key="1">
    <source>
        <dbReference type="ARBA" id="ARBA00001935"/>
    </source>
</evidence>
<dbReference type="Pfam" id="PF09248">
    <property type="entry name" value="DUF1965"/>
    <property type="match status" value="1"/>
</dbReference>
<feature type="modified residue" description="2',4',5'-topaquinone" evidence="8">
    <location>
        <position position="442"/>
    </location>
</feature>
<keyword evidence="4 7" id="KW-0801">TPQ</keyword>
<dbReference type="OrthoDB" id="3341590at2759"/>
<comment type="PTM">
    <text evidence="8 9">Topaquinone (TPQ) is generated by copper-dependent autoxidation of a specific tyrosyl residue.</text>
</comment>
<evidence type="ECO:0000259" key="12">
    <source>
        <dbReference type="Pfam" id="PF09248"/>
    </source>
</evidence>
<evidence type="ECO:0000256" key="3">
    <source>
        <dbReference type="ARBA" id="ARBA00022723"/>
    </source>
</evidence>
<comment type="cofactor">
    <cofactor evidence="1">
        <name>Cu cation</name>
        <dbReference type="ChEBI" id="CHEBI:23378"/>
    </cofactor>
</comment>
<organism evidence="13 14">
    <name type="scientific">Karstenula rhodostoma CBS 690.94</name>
    <dbReference type="NCBI Taxonomy" id="1392251"/>
    <lineage>
        <taxon>Eukaryota</taxon>
        <taxon>Fungi</taxon>
        <taxon>Dikarya</taxon>
        <taxon>Ascomycota</taxon>
        <taxon>Pezizomycotina</taxon>
        <taxon>Dothideomycetes</taxon>
        <taxon>Pleosporomycetidae</taxon>
        <taxon>Pleosporales</taxon>
        <taxon>Massarineae</taxon>
        <taxon>Didymosphaeriaceae</taxon>
        <taxon>Karstenula</taxon>
    </lineage>
</organism>
<reference evidence="13" key="1">
    <citation type="journal article" date="2020" name="Stud. Mycol.">
        <title>101 Dothideomycetes genomes: a test case for predicting lifestyles and emergence of pathogens.</title>
        <authorList>
            <person name="Haridas S."/>
            <person name="Albert R."/>
            <person name="Binder M."/>
            <person name="Bloem J."/>
            <person name="Labutti K."/>
            <person name="Salamov A."/>
            <person name="Andreopoulos B."/>
            <person name="Baker S."/>
            <person name="Barry K."/>
            <person name="Bills G."/>
            <person name="Bluhm B."/>
            <person name="Cannon C."/>
            <person name="Castanera R."/>
            <person name="Culley D."/>
            <person name="Daum C."/>
            <person name="Ezra D."/>
            <person name="Gonzalez J."/>
            <person name="Henrissat B."/>
            <person name="Kuo A."/>
            <person name="Liang C."/>
            <person name="Lipzen A."/>
            <person name="Lutzoni F."/>
            <person name="Magnuson J."/>
            <person name="Mondo S."/>
            <person name="Nolan M."/>
            <person name="Ohm R."/>
            <person name="Pangilinan J."/>
            <person name="Park H.-J."/>
            <person name="Ramirez L."/>
            <person name="Alfaro M."/>
            <person name="Sun H."/>
            <person name="Tritt A."/>
            <person name="Yoshinaga Y."/>
            <person name="Zwiers L.-H."/>
            <person name="Turgeon B."/>
            <person name="Goodwin S."/>
            <person name="Spatafora J."/>
            <person name="Crous P."/>
            <person name="Grigoriev I."/>
        </authorList>
    </citation>
    <scope>NUCLEOTIDE SEQUENCE</scope>
    <source>
        <strain evidence="13">CBS 690.94</strain>
    </source>
</reference>
<dbReference type="InterPro" id="IPR000269">
    <property type="entry name" value="Cu_amine_oxidase"/>
</dbReference>
<gene>
    <name evidence="13" type="ORF">P171DRAFT_452517</name>
</gene>
<name>A0A9P4PU18_9PLEO</name>
<comment type="cofactor">
    <cofactor evidence="9">
        <name>Cu cation</name>
        <dbReference type="ChEBI" id="CHEBI:23378"/>
    </cofactor>
    <text evidence="9">Contains 1 topaquinone per subunit.</text>
</comment>
<evidence type="ECO:0000256" key="4">
    <source>
        <dbReference type="ARBA" id="ARBA00022772"/>
    </source>
</evidence>
<dbReference type="GO" id="GO:0005507">
    <property type="term" value="F:copper ion binding"/>
    <property type="evidence" value="ECO:0007669"/>
    <property type="project" value="InterPro"/>
</dbReference>
<evidence type="ECO:0000313" key="13">
    <source>
        <dbReference type="EMBL" id="KAF2448796.1"/>
    </source>
</evidence>
<dbReference type="Gene3D" id="2.70.98.20">
    <property type="entry name" value="Copper amine oxidase, catalytic domain"/>
    <property type="match status" value="1"/>
</dbReference>
<keyword evidence="10" id="KW-0732">Signal</keyword>
<feature type="domain" description="Copper amine oxidase catalytic" evidence="11">
    <location>
        <begin position="296"/>
        <end position="688"/>
    </location>
</feature>
<dbReference type="PANTHER" id="PTHR10638">
    <property type="entry name" value="COPPER AMINE OXIDASE"/>
    <property type="match status" value="1"/>
</dbReference>
<dbReference type="AlphaFoldDB" id="A0A9P4PU18"/>
<feature type="active site" description="Proton acceptor" evidence="7">
    <location>
        <position position="368"/>
    </location>
</feature>
<protein>
    <recommendedName>
        <fullName evidence="9">Amine oxidase</fullName>
        <ecNumber evidence="9">1.4.3.-</ecNumber>
    </recommendedName>
</protein>
<comment type="caution">
    <text evidence="13">The sequence shown here is derived from an EMBL/GenBank/DDBJ whole genome shotgun (WGS) entry which is preliminary data.</text>
</comment>
<accession>A0A9P4PU18</accession>
<dbReference type="Pfam" id="PF01179">
    <property type="entry name" value="Cu_amine_oxid"/>
    <property type="match status" value="1"/>
</dbReference>
<feature type="signal peptide" evidence="10">
    <location>
        <begin position="1"/>
        <end position="28"/>
    </location>
</feature>
<proteinExistence type="inferred from homology"/>
<dbReference type="EC" id="1.4.3.-" evidence="9"/>
<feature type="active site" description="Schiff-base intermediate with substrate; via topaquinone" evidence="7">
    <location>
        <position position="442"/>
    </location>
</feature>
<evidence type="ECO:0000256" key="6">
    <source>
        <dbReference type="ARBA" id="ARBA00023008"/>
    </source>
</evidence>
<evidence type="ECO:0000256" key="2">
    <source>
        <dbReference type="ARBA" id="ARBA00007983"/>
    </source>
</evidence>
<dbReference type="SUPFAM" id="SSF54416">
    <property type="entry name" value="Amine oxidase N-terminal region"/>
    <property type="match status" value="2"/>
</dbReference>
<feature type="domain" description="DUF1965" evidence="12">
    <location>
        <begin position="217"/>
        <end position="284"/>
    </location>
</feature>
<keyword evidence="14" id="KW-1185">Reference proteome</keyword>